<dbReference type="InParanoid" id="A0A1B7NBH9"/>
<reference evidence="2 3" key="1">
    <citation type="submission" date="2016-06" db="EMBL/GenBank/DDBJ databases">
        <title>Comparative genomics of the ectomycorrhizal sister species Rhizopogon vinicolor and Rhizopogon vesiculosus (Basidiomycota: Boletales) reveals a divergence of the mating type B locus.</title>
        <authorList>
            <consortium name="DOE Joint Genome Institute"/>
            <person name="Mujic A.B."/>
            <person name="Kuo A."/>
            <person name="Tritt A."/>
            <person name="Lipzen A."/>
            <person name="Chen C."/>
            <person name="Johnson J."/>
            <person name="Sharma A."/>
            <person name="Barry K."/>
            <person name="Grigoriev I.V."/>
            <person name="Spatafora J.W."/>
        </authorList>
    </citation>
    <scope>NUCLEOTIDE SEQUENCE [LARGE SCALE GENOMIC DNA]</scope>
    <source>
        <strain evidence="2 3">AM-OR11-026</strain>
    </source>
</reference>
<feature type="region of interest" description="Disordered" evidence="1">
    <location>
        <begin position="650"/>
        <end position="709"/>
    </location>
</feature>
<accession>A0A1B7NBH9</accession>
<proteinExistence type="predicted"/>
<feature type="compositionally biased region" description="Polar residues" evidence="1">
    <location>
        <begin position="284"/>
        <end position="299"/>
    </location>
</feature>
<organism evidence="2 3">
    <name type="scientific">Rhizopogon vinicolor AM-OR11-026</name>
    <dbReference type="NCBI Taxonomy" id="1314800"/>
    <lineage>
        <taxon>Eukaryota</taxon>
        <taxon>Fungi</taxon>
        <taxon>Dikarya</taxon>
        <taxon>Basidiomycota</taxon>
        <taxon>Agaricomycotina</taxon>
        <taxon>Agaricomycetes</taxon>
        <taxon>Agaricomycetidae</taxon>
        <taxon>Boletales</taxon>
        <taxon>Suillineae</taxon>
        <taxon>Rhizopogonaceae</taxon>
        <taxon>Rhizopogon</taxon>
    </lineage>
</organism>
<protein>
    <submittedName>
        <fullName evidence="2">Uncharacterized protein</fullName>
    </submittedName>
</protein>
<keyword evidence="3" id="KW-1185">Reference proteome</keyword>
<feature type="compositionally biased region" description="Low complexity" evidence="1">
    <location>
        <begin position="382"/>
        <end position="400"/>
    </location>
</feature>
<gene>
    <name evidence="2" type="ORF">K503DRAFT_402062</name>
</gene>
<dbReference type="STRING" id="1314800.A0A1B7NBH9"/>
<feature type="region of interest" description="Disordered" evidence="1">
    <location>
        <begin position="228"/>
        <end position="254"/>
    </location>
</feature>
<feature type="compositionally biased region" description="Polar residues" evidence="1">
    <location>
        <begin position="474"/>
        <end position="488"/>
    </location>
</feature>
<evidence type="ECO:0000313" key="3">
    <source>
        <dbReference type="Proteomes" id="UP000092154"/>
    </source>
</evidence>
<dbReference type="EMBL" id="KV448163">
    <property type="protein sequence ID" value="OAX42148.1"/>
    <property type="molecule type" value="Genomic_DNA"/>
</dbReference>
<feature type="region of interest" description="Disordered" evidence="1">
    <location>
        <begin position="375"/>
        <end position="400"/>
    </location>
</feature>
<sequence length="755" mass="82787">MLLSTFPTVHFEKTPTGFPSPNRKDIVAIKDVLSHFAPPAGMEACLRLINSHYHWDSKVIGLIGKDADCFQAEQSPLQEPFAFSLDLSLNFSKMDDSAASDPLSSEPKPSPSSKKIGLFHVKLPVKRPSLQSLRTQTFFQSSTSNYSTSASQARSFSVVAPTRGTKFEDVATIPIPAVSSPLLDEDPFANLHSSPPTIPFSEHPSTYSRSSTVLLPSQAHLQHYTLKRPKSSGHGQVRPANTKPAFSPRPSLPSLHTLAQMNIGIPRKARKGTPGARLPHEPWNMNSSTHLGSALNSSMEPLAGPSQPRRAATVPYIQVPFDAKQDFILSLGNTQASSSMSERRRTDPDDSGIGSRSADGRPASALYDDAEIDSLPSLSYTPSEPSSAFSRSSSIRSSPWSKNLIDQNSVSINHARTSDMFFAHENDGRDEDDPLSYHSDFNYYTQPHSDCSDSNSDLPSKVRYQAPSPEITPTPYTSLYSPDTSQEFSRSVHTMHGVLSELPRNNILLSSSPRLEDTPRDSNGTSEKRGSPPTRGGDEDRKDKYGGRREGNYSRNHSSGGYGHGGGGDDGDRGRKPVTHLPVWSDSSSSEDEGDNGTVYYSVDGTSNGHSSRPQSRAPSIHSRMIPGSGSDDDIPLAQRMPTALRAQKSIRRQLRDERHQRRMERAKSTRPAMASEQPPVPALPRPVIHSQQRSASVAPERSRRTPAPIEHFPVDDLAINPLMRLHLHHYLQEHPSLVLPLGLLLPINCPKRVS</sequence>
<evidence type="ECO:0000313" key="2">
    <source>
        <dbReference type="EMBL" id="OAX42148.1"/>
    </source>
</evidence>
<feature type="compositionally biased region" description="Polar residues" evidence="1">
    <location>
        <begin position="447"/>
        <end position="458"/>
    </location>
</feature>
<feature type="compositionally biased region" description="Basic and acidic residues" evidence="1">
    <location>
        <begin position="514"/>
        <end position="552"/>
    </location>
</feature>
<feature type="region of interest" description="Disordered" evidence="1">
    <location>
        <begin position="504"/>
        <end position="635"/>
    </location>
</feature>
<feature type="compositionally biased region" description="Polar residues" evidence="1">
    <location>
        <begin position="604"/>
        <end position="618"/>
    </location>
</feature>
<feature type="region of interest" description="Disordered" evidence="1">
    <location>
        <begin position="333"/>
        <end position="362"/>
    </location>
</feature>
<dbReference type="OrthoDB" id="2756336at2759"/>
<name>A0A1B7NBH9_9AGAM</name>
<feature type="compositionally biased region" description="Basic and acidic residues" evidence="1">
    <location>
        <begin position="654"/>
        <end position="668"/>
    </location>
</feature>
<dbReference type="AlphaFoldDB" id="A0A1B7NBH9"/>
<dbReference type="Proteomes" id="UP000092154">
    <property type="component" value="Unassembled WGS sequence"/>
</dbReference>
<feature type="region of interest" description="Disordered" evidence="1">
    <location>
        <begin position="447"/>
        <end position="488"/>
    </location>
</feature>
<feature type="region of interest" description="Disordered" evidence="1">
    <location>
        <begin position="268"/>
        <end position="309"/>
    </location>
</feature>
<evidence type="ECO:0000256" key="1">
    <source>
        <dbReference type="SAM" id="MobiDB-lite"/>
    </source>
</evidence>